<feature type="region of interest" description="Disordered" evidence="1">
    <location>
        <begin position="1"/>
        <end position="23"/>
    </location>
</feature>
<reference evidence="2 3" key="1">
    <citation type="journal article" date="2014" name="Am. J. Bot.">
        <title>Genome assembly and annotation for red clover (Trifolium pratense; Fabaceae).</title>
        <authorList>
            <person name="Istvanek J."/>
            <person name="Jaros M."/>
            <person name="Krenek A."/>
            <person name="Repkova J."/>
        </authorList>
    </citation>
    <scope>NUCLEOTIDE SEQUENCE [LARGE SCALE GENOMIC DNA]</scope>
    <source>
        <strain evidence="3">cv. Tatra</strain>
        <tissue evidence="2">Young leaves</tissue>
    </source>
</reference>
<evidence type="ECO:0000313" key="3">
    <source>
        <dbReference type="Proteomes" id="UP000236291"/>
    </source>
</evidence>
<feature type="region of interest" description="Disordered" evidence="1">
    <location>
        <begin position="50"/>
        <end position="69"/>
    </location>
</feature>
<organism evidence="2 3">
    <name type="scientific">Trifolium pratense</name>
    <name type="common">Red clover</name>
    <dbReference type="NCBI Taxonomy" id="57577"/>
    <lineage>
        <taxon>Eukaryota</taxon>
        <taxon>Viridiplantae</taxon>
        <taxon>Streptophyta</taxon>
        <taxon>Embryophyta</taxon>
        <taxon>Tracheophyta</taxon>
        <taxon>Spermatophyta</taxon>
        <taxon>Magnoliopsida</taxon>
        <taxon>eudicotyledons</taxon>
        <taxon>Gunneridae</taxon>
        <taxon>Pentapetalae</taxon>
        <taxon>rosids</taxon>
        <taxon>fabids</taxon>
        <taxon>Fabales</taxon>
        <taxon>Fabaceae</taxon>
        <taxon>Papilionoideae</taxon>
        <taxon>50 kb inversion clade</taxon>
        <taxon>NPAAA clade</taxon>
        <taxon>Hologalegina</taxon>
        <taxon>IRL clade</taxon>
        <taxon>Trifolieae</taxon>
        <taxon>Trifolium</taxon>
    </lineage>
</organism>
<sequence length="79" mass="9000">MDQKKGQKKATPAWLINDTSTQAAKQHNKECGGRHTLHAARYTPPIKHGVRHEEQMGQHQSKPKACRPPYMISSRPIQF</sequence>
<reference evidence="2 3" key="2">
    <citation type="journal article" date="2017" name="Front. Plant Sci.">
        <title>Gene Classification and Mining of Molecular Markers Useful in Red Clover (Trifolium pratense) Breeding.</title>
        <authorList>
            <person name="Istvanek J."/>
            <person name="Dluhosova J."/>
            <person name="Dluhos P."/>
            <person name="Patkova L."/>
            <person name="Nedelnik J."/>
            <person name="Repkova J."/>
        </authorList>
    </citation>
    <scope>NUCLEOTIDE SEQUENCE [LARGE SCALE GENOMIC DNA]</scope>
    <source>
        <strain evidence="3">cv. Tatra</strain>
        <tissue evidence="2">Young leaves</tissue>
    </source>
</reference>
<evidence type="ECO:0000313" key="2">
    <source>
        <dbReference type="EMBL" id="PNX64166.1"/>
    </source>
</evidence>
<accession>A0A2K3KD03</accession>
<comment type="caution">
    <text evidence="2">The sequence shown here is derived from an EMBL/GenBank/DDBJ whole genome shotgun (WGS) entry which is preliminary data.</text>
</comment>
<name>A0A2K3KD03_TRIPR</name>
<evidence type="ECO:0000256" key="1">
    <source>
        <dbReference type="SAM" id="MobiDB-lite"/>
    </source>
</evidence>
<proteinExistence type="predicted"/>
<gene>
    <name evidence="2" type="ORF">L195_g061984</name>
</gene>
<dbReference type="EMBL" id="ASHM01162396">
    <property type="protein sequence ID" value="PNX64166.1"/>
    <property type="molecule type" value="Genomic_DNA"/>
</dbReference>
<dbReference type="Proteomes" id="UP000236291">
    <property type="component" value="Unassembled WGS sequence"/>
</dbReference>
<protein>
    <submittedName>
        <fullName evidence="2">Uncharacterized protein</fullName>
    </submittedName>
</protein>
<dbReference type="AlphaFoldDB" id="A0A2K3KD03"/>